<name>A0A4Z0FB16_9GAMM</name>
<comment type="caution">
    <text evidence="3">The sequence shown here is derived from an EMBL/GenBank/DDBJ whole genome shotgun (WGS) entry which is preliminary data.</text>
</comment>
<feature type="domain" description="Mechanosensitive ion channel MscS" evidence="2">
    <location>
        <begin position="303"/>
        <end position="369"/>
    </location>
</feature>
<keyword evidence="4" id="KW-1185">Reference proteome</keyword>
<feature type="transmembrane region" description="Helical" evidence="1">
    <location>
        <begin position="84"/>
        <end position="109"/>
    </location>
</feature>
<feature type="transmembrane region" description="Helical" evidence="1">
    <location>
        <begin position="166"/>
        <end position="190"/>
    </location>
</feature>
<dbReference type="PANTHER" id="PTHR30566">
    <property type="entry name" value="YNAI-RELATED MECHANOSENSITIVE ION CHANNEL"/>
    <property type="match status" value="1"/>
</dbReference>
<evidence type="ECO:0000313" key="3">
    <source>
        <dbReference type="EMBL" id="TFZ83374.1"/>
    </source>
</evidence>
<dbReference type="InterPro" id="IPR006685">
    <property type="entry name" value="MscS_channel_2nd"/>
</dbReference>
<proteinExistence type="predicted"/>
<keyword evidence="1" id="KW-0472">Membrane</keyword>
<dbReference type="AlphaFoldDB" id="A0A4Z0FB16"/>
<keyword evidence="1" id="KW-0812">Transmembrane</keyword>
<feature type="transmembrane region" description="Helical" evidence="1">
    <location>
        <begin position="42"/>
        <end position="64"/>
    </location>
</feature>
<dbReference type="GO" id="GO:0016020">
    <property type="term" value="C:membrane"/>
    <property type="evidence" value="ECO:0007669"/>
    <property type="project" value="InterPro"/>
</dbReference>
<dbReference type="Pfam" id="PF00924">
    <property type="entry name" value="MS_channel_2nd"/>
    <property type="match status" value="1"/>
</dbReference>
<evidence type="ECO:0000313" key="4">
    <source>
        <dbReference type="Proteomes" id="UP000297890"/>
    </source>
</evidence>
<sequence>MASGSIANATYDRWKSRSECTEAGTAVMTDIIDLIGKIPGTLWGLVIGSLLATGVAAAVLHRILRPTNGLPNRAPASSPELRQVIRELLVASRYPVVSATLVAGCYLSLRPLMQTLESNTGIVVLAPLERLADILLFAWTFWVLYRVARRLARYAERWGEKQTTTLEALLIPVLANGLQLILPLIALLLARPLLPTAPRYTTLVNLIVSILLIGTVAWVLIRALGVLERLVAVRYPINVEDNLQARSIRTQFSFLKKLGIFLVLLISGASTLMLFDGARQLGTSLLTSAGILGLVVGFAAQKILGNLLAGFQIALTQPIRIDDAVIVENEWGWIEELTLTYVVVRLWDWRRIVLPINYFIEKPFQNWTRNSAELIGSVFLYTDYAVPLEPLRAELTRLLQANPLWDGKVNVLQVTDSRERVIELRALMSARNAPQAWDLRCAVREGLIRYLQTHHPDALPRLRAQLSQAAARDEAPVLDASSTVN</sequence>
<feature type="transmembrane region" description="Helical" evidence="1">
    <location>
        <begin position="202"/>
        <end position="221"/>
    </location>
</feature>
<feature type="transmembrane region" description="Helical" evidence="1">
    <location>
        <begin position="121"/>
        <end position="145"/>
    </location>
</feature>
<dbReference type="SUPFAM" id="SSF50182">
    <property type="entry name" value="Sm-like ribonucleoproteins"/>
    <property type="match status" value="1"/>
</dbReference>
<protein>
    <submittedName>
        <fullName evidence="3">Mechanosensitive ion channel</fullName>
    </submittedName>
</protein>
<dbReference type="InterPro" id="IPR010920">
    <property type="entry name" value="LSM_dom_sf"/>
</dbReference>
<feature type="transmembrane region" description="Helical" evidence="1">
    <location>
        <begin position="281"/>
        <end position="300"/>
    </location>
</feature>
<feature type="transmembrane region" description="Helical" evidence="1">
    <location>
        <begin position="254"/>
        <end position="275"/>
    </location>
</feature>
<gene>
    <name evidence="3" type="ORF">E4680_04815</name>
</gene>
<dbReference type="PANTHER" id="PTHR30566:SF25">
    <property type="entry name" value="INNER MEMBRANE PROTEIN"/>
    <property type="match status" value="1"/>
</dbReference>
<organism evidence="3 4">
    <name type="scientific">Candidatus Macondimonas diazotrophica</name>
    <dbReference type="NCBI Taxonomy" id="2305248"/>
    <lineage>
        <taxon>Bacteria</taxon>
        <taxon>Pseudomonadati</taxon>
        <taxon>Pseudomonadota</taxon>
        <taxon>Gammaproteobacteria</taxon>
        <taxon>Chromatiales</taxon>
        <taxon>Ectothiorhodospiraceae</taxon>
        <taxon>Candidatus Macondimonas</taxon>
    </lineage>
</organism>
<accession>A0A4Z0FB16</accession>
<evidence type="ECO:0000256" key="1">
    <source>
        <dbReference type="SAM" id="Phobius"/>
    </source>
</evidence>
<dbReference type="Gene3D" id="1.10.287.1260">
    <property type="match status" value="1"/>
</dbReference>
<reference evidence="3 4" key="1">
    <citation type="journal article" date="2019" name="ISME J.">
        <title>Candidatus Macondimonas diazotrophica, a novel gammaproteobacterial genus dominating crude-oil-contaminated coastal sediments.</title>
        <authorList>
            <person name="Karthikeyan S."/>
            <person name="Konstantinidis K."/>
        </authorList>
    </citation>
    <scope>NUCLEOTIDE SEQUENCE [LARGE SCALE GENOMIC DNA]</scope>
    <source>
        <strain evidence="3 4">KTK01</strain>
    </source>
</reference>
<keyword evidence="1" id="KW-1133">Transmembrane helix</keyword>
<dbReference type="GO" id="GO:0008381">
    <property type="term" value="F:mechanosensitive monoatomic ion channel activity"/>
    <property type="evidence" value="ECO:0007669"/>
    <property type="project" value="UniProtKB-ARBA"/>
</dbReference>
<dbReference type="EMBL" id="SRIO01000004">
    <property type="protein sequence ID" value="TFZ83374.1"/>
    <property type="molecule type" value="Genomic_DNA"/>
</dbReference>
<dbReference type="OrthoDB" id="6500477at2"/>
<dbReference type="Proteomes" id="UP000297890">
    <property type="component" value="Unassembled WGS sequence"/>
</dbReference>
<evidence type="ECO:0000259" key="2">
    <source>
        <dbReference type="Pfam" id="PF00924"/>
    </source>
</evidence>